<dbReference type="SUPFAM" id="SSF56601">
    <property type="entry name" value="beta-lactamase/transpeptidase-like"/>
    <property type="match status" value="1"/>
</dbReference>
<feature type="domain" description="Beta-lactamase-related" evidence="1">
    <location>
        <begin position="15"/>
        <end position="365"/>
    </location>
</feature>
<dbReference type="PANTHER" id="PTHR43319:SF3">
    <property type="entry name" value="BETA-LACTAMASE-RELATED DOMAIN-CONTAINING PROTEIN"/>
    <property type="match status" value="1"/>
</dbReference>
<protein>
    <submittedName>
        <fullName evidence="2">CubicO group peptidase (Beta-lactamase class C family)</fullName>
    </submittedName>
</protein>
<dbReference type="InterPro" id="IPR012338">
    <property type="entry name" value="Beta-lactam/transpept-like"/>
</dbReference>
<proteinExistence type="predicted"/>
<dbReference type="InterPro" id="IPR052907">
    <property type="entry name" value="Beta-lactamase/esterase"/>
</dbReference>
<evidence type="ECO:0000313" key="3">
    <source>
        <dbReference type="Proteomes" id="UP000540423"/>
    </source>
</evidence>
<name>A0A7X0HH43_9ACTN</name>
<dbReference type="Pfam" id="PF00144">
    <property type="entry name" value="Beta-lactamase"/>
    <property type="match status" value="1"/>
</dbReference>
<dbReference type="AlphaFoldDB" id="A0A7X0HH43"/>
<comment type="caution">
    <text evidence="2">The sequence shown here is derived from an EMBL/GenBank/DDBJ whole genome shotgun (WGS) entry which is preliminary data.</text>
</comment>
<evidence type="ECO:0000259" key="1">
    <source>
        <dbReference type="Pfam" id="PF00144"/>
    </source>
</evidence>
<accession>A0A7X0HH43</accession>
<evidence type="ECO:0000313" key="2">
    <source>
        <dbReference type="EMBL" id="MBB6437537.1"/>
    </source>
</evidence>
<sequence length="383" mass="40507">MTDASVCTDLTKQLQRAADELVESGAERGMQVAVHRHGELVADIVAGIADPATGREVRPDTPFYNFSLGKGVTATLAHVCAERGYFGERGYDTPVADLWPEFAAHGKQAVTVRHALTHSAGVPGIPAATTHAELCDWDAMCAALADVQPWWEPGAAVGYHAYTFGYLVGEIVRRTTGRSLTDVLREELTDPLGITDELYFGMPEAQQHRLARLEEDPARAAAFDLSQLPDDLPMFRAAPKHLFPSAAFGNRADILAADIPAGAKTSARAVARMYAAVLGEVDGVRLLSPERTREATALAMSGPDQLMGNESAWALGYAVGLPHGSAATEPTVFGMAGVGGSWAGADTATGTAWAITKNVLGANDPTVARISHIVRNHPATTTS</sequence>
<reference evidence="2 3" key="1">
    <citation type="submission" date="2020-08" db="EMBL/GenBank/DDBJ databases">
        <title>Genomic Encyclopedia of Type Strains, Phase IV (KMG-IV): sequencing the most valuable type-strain genomes for metagenomic binning, comparative biology and taxonomic classification.</title>
        <authorList>
            <person name="Goeker M."/>
        </authorList>
    </citation>
    <scope>NUCLEOTIDE SEQUENCE [LARGE SCALE GENOMIC DNA]</scope>
    <source>
        <strain evidence="2 3">DSM 40141</strain>
    </source>
</reference>
<gene>
    <name evidence="2" type="ORF">HNQ79_004038</name>
</gene>
<dbReference type="Gene3D" id="3.40.710.10">
    <property type="entry name" value="DD-peptidase/beta-lactamase superfamily"/>
    <property type="match status" value="1"/>
</dbReference>
<dbReference type="EMBL" id="JACHEM010000010">
    <property type="protein sequence ID" value="MBB6437537.1"/>
    <property type="molecule type" value="Genomic_DNA"/>
</dbReference>
<organism evidence="2 3">
    <name type="scientific">Streptomyces candidus</name>
    <dbReference type="NCBI Taxonomy" id="67283"/>
    <lineage>
        <taxon>Bacteria</taxon>
        <taxon>Bacillati</taxon>
        <taxon>Actinomycetota</taxon>
        <taxon>Actinomycetes</taxon>
        <taxon>Kitasatosporales</taxon>
        <taxon>Streptomycetaceae</taxon>
        <taxon>Streptomyces</taxon>
    </lineage>
</organism>
<dbReference type="RefSeq" id="WP_185032945.1">
    <property type="nucleotide sequence ID" value="NZ_BNBN01000013.1"/>
</dbReference>
<dbReference type="PANTHER" id="PTHR43319">
    <property type="entry name" value="BETA-LACTAMASE-RELATED"/>
    <property type="match status" value="1"/>
</dbReference>
<dbReference type="Proteomes" id="UP000540423">
    <property type="component" value="Unassembled WGS sequence"/>
</dbReference>
<dbReference type="InterPro" id="IPR001466">
    <property type="entry name" value="Beta-lactam-related"/>
</dbReference>
<keyword evidence="3" id="KW-1185">Reference proteome</keyword>